<dbReference type="RefSeq" id="WP_099620355.1">
    <property type="nucleotide sequence ID" value="NZ_CP024201.1"/>
</dbReference>
<dbReference type="InterPro" id="IPR029063">
    <property type="entry name" value="SAM-dependent_MTases_sf"/>
</dbReference>
<dbReference type="OrthoDB" id="7558956at2"/>
<evidence type="ECO:0000313" key="2">
    <source>
        <dbReference type="Proteomes" id="UP000228945"/>
    </source>
</evidence>
<evidence type="ECO:0000313" key="1">
    <source>
        <dbReference type="EMBL" id="ATQ41098.1"/>
    </source>
</evidence>
<name>A0A2D2ASV7_9CAUL</name>
<evidence type="ECO:0008006" key="3">
    <source>
        <dbReference type="Google" id="ProtNLM"/>
    </source>
</evidence>
<proteinExistence type="predicted"/>
<dbReference type="AlphaFoldDB" id="A0A2D2ASV7"/>
<dbReference type="Proteomes" id="UP000228945">
    <property type="component" value="Chromosome"/>
</dbReference>
<dbReference type="Gene3D" id="3.40.50.150">
    <property type="entry name" value="Vaccinia Virus protein VP39"/>
    <property type="match status" value="1"/>
</dbReference>
<keyword evidence="2" id="KW-1185">Reference proteome</keyword>
<sequence length="251" mass="27607">MVSALFRHVEALQAGAPWDDFLDAGTGVNSSLWSTGLGVSRWVGVTGSSGHAAQVRDAVGDRLRPQDQLIVGNWTDPGLLRGERFDTVLADYLLGAVEGFSPYFQGDLFARLRPLVGRRLYVVGLDPYVVGEIPDEAAAMTRAIGRLRDSCLLLADETPYREYPAEWTVAALERSGFRVLSARRFANRYRERWVNSQLDMALRRLPKIGDAELAAALEVRIGALRAEGLALCRRDGGLRAGHDWVIACEPV</sequence>
<reference evidence="1 2" key="1">
    <citation type="submission" date="2017-10" db="EMBL/GenBank/DDBJ databases">
        <title>Genome sequence of Caulobacter mirabilis FWC38.</title>
        <authorList>
            <person name="Fiebig A."/>
            <person name="Crosson S."/>
        </authorList>
    </citation>
    <scope>NUCLEOTIDE SEQUENCE [LARGE SCALE GENOMIC DNA]</scope>
    <source>
        <strain evidence="1 2">FWC 38</strain>
    </source>
</reference>
<organism evidence="1 2">
    <name type="scientific">Caulobacter mirabilis</name>
    <dbReference type="NCBI Taxonomy" id="69666"/>
    <lineage>
        <taxon>Bacteria</taxon>
        <taxon>Pseudomonadati</taxon>
        <taxon>Pseudomonadota</taxon>
        <taxon>Alphaproteobacteria</taxon>
        <taxon>Caulobacterales</taxon>
        <taxon>Caulobacteraceae</taxon>
        <taxon>Caulobacter</taxon>
    </lineage>
</organism>
<accession>A0A2D2ASV7</accession>
<dbReference type="SUPFAM" id="SSF53335">
    <property type="entry name" value="S-adenosyl-L-methionine-dependent methyltransferases"/>
    <property type="match status" value="1"/>
</dbReference>
<protein>
    <recommendedName>
        <fullName evidence="3">SAM-dependent methyltransferase</fullName>
    </recommendedName>
</protein>
<dbReference type="KEGG" id="cmb:CSW64_01085"/>
<dbReference type="EMBL" id="CP024201">
    <property type="protein sequence ID" value="ATQ41098.1"/>
    <property type="molecule type" value="Genomic_DNA"/>
</dbReference>
<gene>
    <name evidence="1" type="ORF">CSW64_01085</name>
</gene>